<comment type="subcellular location">
    <subcellularLocation>
        <location evidence="1">Membrane</location>
    </subcellularLocation>
</comment>
<dbReference type="Gene3D" id="3.10.20.310">
    <property type="entry name" value="membrane protein fhac"/>
    <property type="match status" value="1"/>
</dbReference>
<dbReference type="GO" id="GO:0005886">
    <property type="term" value="C:plasma membrane"/>
    <property type="evidence" value="ECO:0007669"/>
    <property type="project" value="TreeGrafter"/>
</dbReference>
<feature type="compositionally biased region" description="Basic and acidic residues" evidence="8">
    <location>
        <begin position="153"/>
        <end position="167"/>
    </location>
</feature>
<evidence type="ECO:0000256" key="6">
    <source>
        <dbReference type="ARBA" id="ARBA00023136"/>
    </source>
</evidence>
<feature type="compositionally biased region" description="Low complexity" evidence="8">
    <location>
        <begin position="38"/>
        <end position="52"/>
    </location>
</feature>
<evidence type="ECO:0000259" key="10">
    <source>
        <dbReference type="PROSITE" id="PS51779"/>
    </source>
</evidence>
<evidence type="ECO:0000256" key="8">
    <source>
        <dbReference type="SAM" id="MobiDB-lite"/>
    </source>
</evidence>
<dbReference type="PANTHER" id="PTHR37820:SF1">
    <property type="entry name" value="CELL DIVISION PROTEIN FTSQ"/>
    <property type="match status" value="1"/>
</dbReference>
<dbReference type="PROSITE" id="PS51779">
    <property type="entry name" value="POTRA"/>
    <property type="match status" value="1"/>
</dbReference>
<comment type="caution">
    <text evidence="11">The sequence shown here is derived from an EMBL/GenBank/DDBJ whole genome shotgun (WGS) entry which is preliminary data.</text>
</comment>
<feature type="compositionally biased region" description="Basic and acidic residues" evidence="8">
    <location>
        <begin position="12"/>
        <end position="30"/>
    </location>
</feature>
<keyword evidence="6 9" id="KW-0472">Membrane</keyword>
<keyword evidence="7" id="KW-0131">Cell cycle</keyword>
<proteinExistence type="predicted"/>
<sequence length="411" mass="44076">MNNKRKKGSIKRRIEFAGRDDGTSRSRESIPRGTADPGKSTAGTGKSAAAAGMNTAGTRSRRGTSPKPGWSRAGDAARRSAVRRAAEPASSPADARRSRDGAGRSMAEIRREPAARRQSAGTRAVSAAGRRSGDAESRGGAAVGRGNASGRRPMTEADMHRRIEQTRQRARRRTNRIRAVVTLVAAAAAAVILMFMTPIFDIKQIALEGNNSVTKEQIEEKVGSLIGANLFSSTGGRIREMVMEIPQIEDVKVMKKLFPPSVRLVITECTPAAYMLSANKTVIIDSDMKVIDDSGTLGTDGIPSVSGVSIPSYELNKTIASDSAEKDDALKTMLKAFEATGLLKDITYISLDDISEIKFNYANRLECVCGSALELERKIRMFAETINSASMDANSMGTMDLSTPGQAVYLP</sequence>
<evidence type="ECO:0000313" key="12">
    <source>
        <dbReference type="Proteomes" id="UP000824109"/>
    </source>
</evidence>
<name>A0A9D1SF15_9FIRM</name>
<feature type="compositionally biased region" description="Basic residues" evidence="8">
    <location>
        <begin position="1"/>
        <end position="11"/>
    </location>
</feature>
<feature type="region of interest" description="Disordered" evidence="8">
    <location>
        <begin position="1"/>
        <end position="172"/>
    </location>
</feature>
<feature type="compositionally biased region" description="Basic and acidic residues" evidence="8">
    <location>
        <begin position="94"/>
        <end position="115"/>
    </location>
</feature>
<reference evidence="11" key="2">
    <citation type="journal article" date="2021" name="PeerJ">
        <title>Extensive microbial diversity within the chicken gut microbiome revealed by metagenomics and culture.</title>
        <authorList>
            <person name="Gilroy R."/>
            <person name="Ravi A."/>
            <person name="Getino M."/>
            <person name="Pursley I."/>
            <person name="Horton D.L."/>
            <person name="Alikhan N.F."/>
            <person name="Baker D."/>
            <person name="Gharbi K."/>
            <person name="Hall N."/>
            <person name="Watson M."/>
            <person name="Adriaenssens E.M."/>
            <person name="Foster-Nyarko E."/>
            <person name="Jarju S."/>
            <person name="Secka A."/>
            <person name="Antonio M."/>
            <person name="Oren A."/>
            <person name="Chaudhuri R.R."/>
            <person name="La Ragione R."/>
            <person name="Hildebrand F."/>
            <person name="Pallen M.J."/>
        </authorList>
    </citation>
    <scope>NUCLEOTIDE SEQUENCE</scope>
    <source>
        <strain evidence="11">USAMLcec3-3695</strain>
    </source>
</reference>
<evidence type="ECO:0000256" key="4">
    <source>
        <dbReference type="ARBA" id="ARBA00022692"/>
    </source>
</evidence>
<keyword evidence="5 9" id="KW-1133">Transmembrane helix</keyword>
<evidence type="ECO:0000256" key="2">
    <source>
        <dbReference type="ARBA" id="ARBA00022475"/>
    </source>
</evidence>
<accession>A0A9D1SF15</accession>
<dbReference type="InterPro" id="IPR034746">
    <property type="entry name" value="POTRA"/>
</dbReference>
<keyword evidence="2" id="KW-1003">Cell membrane</keyword>
<keyword evidence="4 9" id="KW-0812">Transmembrane</keyword>
<protein>
    <submittedName>
        <fullName evidence="11">FtsQ-type POTRA domain-containing protein</fullName>
    </submittedName>
</protein>
<dbReference type="AlphaFoldDB" id="A0A9D1SF15"/>
<dbReference type="GO" id="GO:0051301">
    <property type="term" value="P:cell division"/>
    <property type="evidence" value="ECO:0007669"/>
    <property type="project" value="UniProtKB-KW"/>
</dbReference>
<dbReference type="PANTHER" id="PTHR37820">
    <property type="entry name" value="CELL DIVISION PROTEIN DIVIB"/>
    <property type="match status" value="1"/>
</dbReference>
<dbReference type="InterPro" id="IPR013685">
    <property type="entry name" value="POTRA_FtsQ_type"/>
</dbReference>
<evidence type="ECO:0000256" key="5">
    <source>
        <dbReference type="ARBA" id="ARBA00022989"/>
    </source>
</evidence>
<feature type="transmembrane region" description="Helical" evidence="9">
    <location>
        <begin position="177"/>
        <end position="200"/>
    </location>
</feature>
<evidence type="ECO:0000256" key="9">
    <source>
        <dbReference type="SAM" id="Phobius"/>
    </source>
</evidence>
<dbReference type="Pfam" id="PF08478">
    <property type="entry name" value="POTRA_1"/>
    <property type="match status" value="1"/>
</dbReference>
<evidence type="ECO:0000256" key="1">
    <source>
        <dbReference type="ARBA" id="ARBA00004370"/>
    </source>
</evidence>
<keyword evidence="3" id="KW-0132">Cell division</keyword>
<evidence type="ECO:0000313" key="11">
    <source>
        <dbReference type="EMBL" id="HIU57620.1"/>
    </source>
</evidence>
<feature type="domain" description="POTRA" evidence="10">
    <location>
        <begin position="200"/>
        <end position="269"/>
    </location>
</feature>
<dbReference type="InterPro" id="IPR050487">
    <property type="entry name" value="FtsQ_DivIB"/>
</dbReference>
<gene>
    <name evidence="11" type="ORF">IAA61_07395</name>
</gene>
<dbReference type="Proteomes" id="UP000824109">
    <property type="component" value="Unassembled WGS sequence"/>
</dbReference>
<evidence type="ECO:0000256" key="3">
    <source>
        <dbReference type="ARBA" id="ARBA00022618"/>
    </source>
</evidence>
<reference evidence="11" key="1">
    <citation type="submission" date="2020-10" db="EMBL/GenBank/DDBJ databases">
        <authorList>
            <person name="Gilroy R."/>
        </authorList>
    </citation>
    <scope>NUCLEOTIDE SEQUENCE</scope>
    <source>
        <strain evidence="11">USAMLcec3-3695</strain>
    </source>
</reference>
<evidence type="ECO:0000256" key="7">
    <source>
        <dbReference type="ARBA" id="ARBA00023306"/>
    </source>
</evidence>
<organism evidence="11 12">
    <name type="scientific">Candidatus Ornithomonoglobus merdipullorum</name>
    <dbReference type="NCBI Taxonomy" id="2840895"/>
    <lineage>
        <taxon>Bacteria</taxon>
        <taxon>Bacillati</taxon>
        <taxon>Bacillota</taxon>
        <taxon>Clostridia</taxon>
        <taxon>Candidatus Ornithomonoglobus</taxon>
    </lineage>
</organism>
<dbReference type="EMBL" id="DVNB01000078">
    <property type="protein sequence ID" value="HIU57620.1"/>
    <property type="molecule type" value="Genomic_DNA"/>
</dbReference>